<feature type="compositionally biased region" description="Low complexity" evidence="1">
    <location>
        <begin position="351"/>
        <end position="361"/>
    </location>
</feature>
<protein>
    <submittedName>
        <fullName evidence="3">HPC2-domain-containing protein</fullName>
    </submittedName>
</protein>
<gene>
    <name evidence="3" type="ORF">EJ02DRAFT_393489</name>
</gene>
<feature type="compositionally biased region" description="Polar residues" evidence="1">
    <location>
        <begin position="20"/>
        <end position="29"/>
    </location>
</feature>
<dbReference type="EMBL" id="ML976002">
    <property type="protein sequence ID" value="KAF1946564.1"/>
    <property type="molecule type" value="Genomic_DNA"/>
</dbReference>
<dbReference type="AlphaFoldDB" id="A0A6A5T3E1"/>
<dbReference type="Proteomes" id="UP000800038">
    <property type="component" value="Unassembled WGS sequence"/>
</dbReference>
<feature type="compositionally biased region" description="Polar residues" evidence="1">
    <location>
        <begin position="126"/>
        <end position="135"/>
    </location>
</feature>
<feature type="region of interest" description="Disordered" evidence="1">
    <location>
        <begin position="1"/>
        <end position="238"/>
    </location>
</feature>
<accession>A0A6A5T3E1</accession>
<feature type="region of interest" description="Disordered" evidence="1">
    <location>
        <begin position="516"/>
        <end position="604"/>
    </location>
</feature>
<feature type="compositionally biased region" description="Low complexity" evidence="1">
    <location>
        <begin position="110"/>
        <end position="119"/>
    </location>
</feature>
<feature type="compositionally biased region" description="Basic residues" evidence="1">
    <location>
        <begin position="60"/>
        <end position="69"/>
    </location>
</feature>
<feature type="region of interest" description="Disordered" evidence="1">
    <location>
        <begin position="429"/>
        <end position="481"/>
    </location>
</feature>
<dbReference type="OrthoDB" id="5576775at2759"/>
<evidence type="ECO:0000256" key="1">
    <source>
        <dbReference type="SAM" id="MobiDB-lite"/>
    </source>
</evidence>
<feature type="compositionally biased region" description="Polar residues" evidence="1">
    <location>
        <begin position="317"/>
        <end position="333"/>
    </location>
</feature>
<feature type="compositionally biased region" description="Polar residues" evidence="1">
    <location>
        <begin position="219"/>
        <end position="238"/>
    </location>
</feature>
<feature type="compositionally biased region" description="Basic and acidic residues" evidence="1">
    <location>
        <begin position="516"/>
        <end position="527"/>
    </location>
</feature>
<dbReference type="Pfam" id="PF08729">
    <property type="entry name" value="HUN"/>
    <property type="match status" value="1"/>
</dbReference>
<evidence type="ECO:0000259" key="2">
    <source>
        <dbReference type="Pfam" id="PF08729"/>
    </source>
</evidence>
<evidence type="ECO:0000313" key="3">
    <source>
        <dbReference type="EMBL" id="KAF1946564.1"/>
    </source>
</evidence>
<name>A0A6A5T3E1_9PLEO</name>
<sequence length="604" mass="63638">MDVDDASSQGSLSSPPHSPEQGTPTSTIRASGGVSVGGNASTPTPATGSPAPRGLTASGHPRRKPGPKPKAKEAIGPEPEKKTRKSRKTAEPKDPNAAPVRKRRTKASLDAQAVPAAQVADEKLPVQQSPAQQARPNERVPVLQPEQSHAATQPPRVLSNPEPTLHSNPNLSHISVAPSTPRPSSSGQRYDPIRGGIYESKPQVLASAPPPISPPLNRASASPSITSLIDPPSASNSFYSHPVLLQQQASITSAPVSPAGFLTRPGSVLPSQDFPPQPQQQPAQPPPPQQQPYSTASSLPTPMEIDTDPTKHMSLPMTKSISTNSGTPSHSNAPTPPAKVARQKEAPLPLPTGSGLLSGTPFGPIANTNGGSEPQGTNIWLTFDLLGHENITINFAQEVEKKYGFAALHPRIAARKERQRQINAAGAALERAAGGGSHDDTSVDLSENESNVEMGGMDDETSARENGGKKRRKRKQEDYDKEDDFIDDAELAWEQQALMAKDGFFVYSGPLMTDEKPAVESRADGTVRRGRGRGRGGTVRGETSGRGRGRGGGPGSRGGSTVRKPRVTKADRAMMEQEKQARESLAATMVGKSPAAQTGQASAM</sequence>
<feature type="domain" description="Hpc2-related" evidence="2">
    <location>
        <begin position="470"/>
        <end position="511"/>
    </location>
</feature>
<feature type="compositionally biased region" description="Gly residues" evidence="1">
    <location>
        <begin position="535"/>
        <end position="558"/>
    </location>
</feature>
<proteinExistence type="predicted"/>
<feature type="compositionally biased region" description="Basic and acidic residues" evidence="1">
    <location>
        <begin position="568"/>
        <end position="582"/>
    </location>
</feature>
<dbReference type="InterPro" id="IPR014840">
    <property type="entry name" value="HRD"/>
</dbReference>
<reference evidence="3" key="1">
    <citation type="journal article" date="2020" name="Stud. Mycol.">
        <title>101 Dothideomycetes genomes: a test case for predicting lifestyles and emergence of pathogens.</title>
        <authorList>
            <person name="Haridas S."/>
            <person name="Albert R."/>
            <person name="Binder M."/>
            <person name="Bloem J."/>
            <person name="Labutti K."/>
            <person name="Salamov A."/>
            <person name="Andreopoulos B."/>
            <person name="Baker S."/>
            <person name="Barry K."/>
            <person name="Bills G."/>
            <person name="Bluhm B."/>
            <person name="Cannon C."/>
            <person name="Castanera R."/>
            <person name="Culley D."/>
            <person name="Daum C."/>
            <person name="Ezra D."/>
            <person name="Gonzalez J."/>
            <person name="Henrissat B."/>
            <person name="Kuo A."/>
            <person name="Liang C."/>
            <person name="Lipzen A."/>
            <person name="Lutzoni F."/>
            <person name="Magnuson J."/>
            <person name="Mondo S."/>
            <person name="Nolan M."/>
            <person name="Ohm R."/>
            <person name="Pangilinan J."/>
            <person name="Park H.-J."/>
            <person name="Ramirez L."/>
            <person name="Alfaro M."/>
            <person name="Sun H."/>
            <person name="Tritt A."/>
            <person name="Yoshinaga Y."/>
            <person name="Zwiers L.-H."/>
            <person name="Turgeon B."/>
            <person name="Goodwin S."/>
            <person name="Spatafora J."/>
            <person name="Crous P."/>
            <person name="Grigoriev I."/>
        </authorList>
    </citation>
    <scope>NUCLEOTIDE SEQUENCE</scope>
    <source>
        <strain evidence="3">CBS 161.51</strain>
    </source>
</reference>
<feature type="compositionally biased region" description="Basic and acidic residues" evidence="1">
    <location>
        <begin position="70"/>
        <end position="81"/>
    </location>
</feature>
<feature type="compositionally biased region" description="Pro residues" evidence="1">
    <location>
        <begin position="273"/>
        <end position="290"/>
    </location>
</feature>
<organism evidence="3 4">
    <name type="scientific">Clathrospora elynae</name>
    <dbReference type="NCBI Taxonomy" id="706981"/>
    <lineage>
        <taxon>Eukaryota</taxon>
        <taxon>Fungi</taxon>
        <taxon>Dikarya</taxon>
        <taxon>Ascomycota</taxon>
        <taxon>Pezizomycotina</taxon>
        <taxon>Dothideomycetes</taxon>
        <taxon>Pleosporomycetidae</taxon>
        <taxon>Pleosporales</taxon>
        <taxon>Diademaceae</taxon>
        <taxon>Clathrospora</taxon>
    </lineage>
</organism>
<feature type="region of interest" description="Disordered" evidence="1">
    <location>
        <begin position="256"/>
        <end position="374"/>
    </location>
</feature>
<feature type="compositionally biased region" description="Polar residues" evidence="1">
    <location>
        <begin position="161"/>
        <end position="173"/>
    </location>
</feature>
<evidence type="ECO:0000313" key="4">
    <source>
        <dbReference type="Proteomes" id="UP000800038"/>
    </source>
</evidence>
<feature type="compositionally biased region" description="Polar residues" evidence="1">
    <location>
        <begin position="595"/>
        <end position="604"/>
    </location>
</feature>
<keyword evidence="4" id="KW-1185">Reference proteome</keyword>
<feature type="compositionally biased region" description="Low complexity" evidence="1">
    <location>
        <begin position="31"/>
        <end position="52"/>
    </location>
</feature>